<sequence length="195" mass="21523">MEAVLPVTPTGKQASFYQPRTLSERLVQMMTSLGATVLLSKSSALAAPALLFPIWSPWIRAGLRNMEVYLQSVKCLGLWRAQVLEVRVTGGPASHRTRPWSFRLPGGVAGPPGPTVRLLLGDPWPGGARVQLDFPYQPKVDLLAPGELVEALVLAEDERFRLFKVIREVYSPGLGLWLAEYPFVDRSAFLDVSLQ</sequence>
<protein>
    <submittedName>
        <fullName evidence="1">Uncharacterized protein</fullName>
    </submittedName>
</protein>
<accession>A0A699ZJ38</accession>
<name>A0A699ZJ38_HAELA</name>
<dbReference type="AlphaFoldDB" id="A0A699ZJ38"/>
<evidence type="ECO:0000313" key="1">
    <source>
        <dbReference type="EMBL" id="GFH21995.1"/>
    </source>
</evidence>
<gene>
    <name evidence="1" type="ORF">HaLaN_19392</name>
</gene>
<dbReference type="EMBL" id="BLLF01001946">
    <property type="protein sequence ID" value="GFH21995.1"/>
    <property type="molecule type" value="Genomic_DNA"/>
</dbReference>
<feature type="non-terminal residue" evidence="1">
    <location>
        <position position="1"/>
    </location>
</feature>
<comment type="caution">
    <text evidence="1">The sequence shown here is derived from an EMBL/GenBank/DDBJ whole genome shotgun (WGS) entry which is preliminary data.</text>
</comment>
<keyword evidence="2" id="KW-1185">Reference proteome</keyword>
<evidence type="ECO:0000313" key="2">
    <source>
        <dbReference type="Proteomes" id="UP000485058"/>
    </source>
</evidence>
<proteinExistence type="predicted"/>
<reference evidence="1 2" key="1">
    <citation type="submission" date="2020-02" db="EMBL/GenBank/DDBJ databases">
        <title>Draft genome sequence of Haematococcus lacustris strain NIES-144.</title>
        <authorList>
            <person name="Morimoto D."/>
            <person name="Nakagawa S."/>
            <person name="Yoshida T."/>
            <person name="Sawayama S."/>
        </authorList>
    </citation>
    <scope>NUCLEOTIDE SEQUENCE [LARGE SCALE GENOMIC DNA]</scope>
    <source>
        <strain evidence="1 2">NIES-144</strain>
    </source>
</reference>
<dbReference type="Proteomes" id="UP000485058">
    <property type="component" value="Unassembled WGS sequence"/>
</dbReference>
<feature type="non-terminal residue" evidence="1">
    <location>
        <position position="195"/>
    </location>
</feature>
<organism evidence="1 2">
    <name type="scientific">Haematococcus lacustris</name>
    <name type="common">Green alga</name>
    <name type="synonym">Haematococcus pluvialis</name>
    <dbReference type="NCBI Taxonomy" id="44745"/>
    <lineage>
        <taxon>Eukaryota</taxon>
        <taxon>Viridiplantae</taxon>
        <taxon>Chlorophyta</taxon>
        <taxon>core chlorophytes</taxon>
        <taxon>Chlorophyceae</taxon>
        <taxon>CS clade</taxon>
        <taxon>Chlamydomonadales</taxon>
        <taxon>Haematococcaceae</taxon>
        <taxon>Haematococcus</taxon>
    </lineage>
</organism>